<dbReference type="SUPFAM" id="SSF55031">
    <property type="entry name" value="Bacterial exopeptidase dimerisation domain"/>
    <property type="match status" value="1"/>
</dbReference>
<name>A0A0C1M7I2_9LACO</name>
<dbReference type="SUPFAM" id="SSF53187">
    <property type="entry name" value="Zn-dependent exopeptidases"/>
    <property type="match status" value="1"/>
</dbReference>
<evidence type="ECO:0000313" key="8">
    <source>
        <dbReference type="Proteomes" id="UP000031397"/>
    </source>
</evidence>
<dbReference type="NCBIfam" id="TIGR01891">
    <property type="entry name" value="amidohydrolases"/>
    <property type="match status" value="1"/>
</dbReference>
<dbReference type="EMBL" id="JOJZ01000009">
    <property type="protein sequence ID" value="KID42409.1"/>
    <property type="molecule type" value="Genomic_DNA"/>
</dbReference>
<dbReference type="GO" id="GO:0046872">
    <property type="term" value="F:metal ion binding"/>
    <property type="evidence" value="ECO:0007669"/>
    <property type="project" value="UniProtKB-KW"/>
</dbReference>
<dbReference type="Gene3D" id="3.40.630.10">
    <property type="entry name" value="Zn peptidases"/>
    <property type="match status" value="1"/>
</dbReference>
<dbReference type="InterPro" id="IPR011650">
    <property type="entry name" value="Peptidase_M20_dimer"/>
</dbReference>
<dbReference type="GO" id="GO:0050118">
    <property type="term" value="F:N-acetyldiaminopimelate deacetylase activity"/>
    <property type="evidence" value="ECO:0007669"/>
    <property type="project" value="UniProtKB-ARBA"/>
</dbReference>
<dbReference type="FunFam" id="3.30.70.360:FF:000001">
    <property type="entry name" value="N-acetyldiaminopimelate deacetylase"/>
    <property type="match status" value="1"/>
</dbReference>
<feature type="binding site" evidence="5">
    <location>
        <position position="166"/>
    </location>
    <ligand>
        <name>Mn(2+)</name>
        <dbReference type="ChEBI" id="CHEBI:29035"/>
        <label>2</label>
    </ligand>
</feature>
<feature type="domain" description="Peptidase M20 dimerisation" evidence="6">
    <location>
        <begin position="189"/>
        <end position="284"/>
    </location>
</feature>
<dbReference type="RefSeq" id="WP_052236561.1">
    <property type="nucleotide sequence ID" value="NZ_JOJZ01000009.1"/>
</dbReference>
<dbReference type="Pfam" id="PF01546">
    <property type="entry name" value="Peptidase_M20"/>
    <property type="match status" value="1"/>
</dbReference>
<dbReference type="PIRSF" id="PIRSF005962">
    <property type="entry name" value="Pept_M20D_amidohydro"/>
    <property type="match status" value="1"/>
</dbReference>
<comment type="caution">
    <text evidence="7">The sequence shown here is derived from an EMBL/GenBank/DDBJ whole genome shotgun (WGS) entry which is preliminary data.</text>
</comment>
<evidence type="ECO:0000256" key="3">
    <source>
        <dbReference type="ARBA" id="ARBA00022915"/>
    </source>
</evidence>
<evidence type="ECO:0000256" key="5">
    <source>
        <dbReference type="PIRSR" id="PIRSR005962-1"/>
    </source>
</evidence>
<dbReference type="AlphaFoldDB" id="A0A0C1M7I2"/>
<dbReference type="GO" id="GO:0004180">
    <property type="term" value="F:carboxypeptidase activity"/>
    <property type="evidence" value="ECO:0007669"/>
    <property type="project" value="UniProtKB-KW"/>
</dbReference>
<reference evidence="7 8" key="1">
    <citation type="submission" date="2014-06" db="EMBL/GenBank/DDBJ databases">
        <title>Functional and comparative genomic analyses of the Drosophila gut microbiota identify candidate symbiosis factors.</title>
        <authorList>
            <person name="Newell P.D."/>
            <person name="Chaston J.M."/>
            <person name="Douglas A.E."/>
        </authorList>
    </citation>
    <scope>NUCLEOTIDE SEQUENCE [LARGE SCALE GENOMIC DNA]</scope>
    <source>
        <strain evidence="7 8">DmCS_002</strain>
    </source>
</reference>
<evidence type="ECO:0000256" key="4">
    <source>
        <dbReference type="ARBA" id="ARBA00023154"/>
    </source>
</evidence>
<keyword evidence="8" id="KW-1185">Reference proteome</keyword>
<dbReference type="Proteomes" id="UP000031397">
    <property type="component" value="Unassembled WGS sequence"/>
</dbReference>
<dbReference type="PANTHER" id="PTHR11014:SF63">
    <property type="entry name" value="METALLOPEPTIDASE, PUTATIVE (AFU_ORTHOLOGUE AFUA_6G09600)-RELATED"/>
    <property type="match status" value="1"/>
</dbReference>
<keyword evidence="3" id="KW-0220">Diaminopimelate biosynthesis</keyword>
<dbReference type="GO" id="GO:0019877">
    <property type="term" value="P:diaminopimelate biosynthetic process"/>
    <property type="evidence" value="ECO:0007669"/>
    <property type="project" value="UniProtKB-KW"/>
</dbReference>
<keyword evidence="5" id="KW-0479">Metal-binding</keyword>
<gene>
    <name evidence="7" type="ORF">LfDm3_0338</name>
</gene>
<keyword evidence="2" id="KW-0378">Hydrolase</keyword>
<feature type="binding site" evidence="5">
    <location>
        <position position="106"/>
    </location>
    <ligand>
        <name>Mn(2+)</name>
        <dbReference type="ChEBI" id="CHEBI:29035"/>
        <label>2</label>
    </ligand>
</feature>
<accession>A0A0C1M7I2</accession>
<dbReference type="InterPro" id="IPR036264">
    <property type="entry name" value="Bact_exopeptidase_dim_dom"/>
</dbReference>
<keyword evidence="1" id="KW-0028">Amino-acid biosynthesis</keyword>
<dbReference type="PATRIC" id="fig|1614.7.peg.328"/>
<keyword evidence="4" id="KW-0457">Lysine biosynthesis</keyword>
<feature type="binding site" evidence="5">
    <location>
        <position position="108"/>
    </location>
    <ligand>
        <name>Mn(2+)</name>
        <dbReference type="ChEBI" id="CHEBI:29035"/>
        <label>2</label>
    </ligand>
</feature>
<sequence length="391" mass="42359">MKSKSISKIESPTLLSQLKEIRHYLHQHPELSDQEFKTTKFITSFLEQLGYKIITPASLKTGVIAEIGPNETSNVIALRSDIDALPIDEQTDLNFASENAGVMHACGHDFHMASLMGAAVLLADNQSKLTSKIRLVFQPAEETNAGAREVIESGVLNDVAAIIGFHNEPTLAAGEISVSGGVQDAAVDQFKVTLKGIGGHAAHPNQDVDPIVGLASTITSLQTIVSRNIDPIQPSVLSVTHIESGSTWNAIPDEAWFEGTLRTFSDADAKMGKEKFYQIVQGQAATYGLDVNIEWIEGPRVLKNDDELAKVLADDAQHYAKLVNVPPTPGGEDFAFYTDKLPSVFAEVGSGANVGLHHSNLVVDDDGLMTGVKWFYHSALRLQDYLEEGEQ</sequence>
<keyword evidence="5" id="KW-0464">Manganese</keyword>
<organism evidence="7 8">
    <name type="scientific">Fructilactobacillus fructivorans</name>
    <dbReference type="NCBI Taxonomy" id="1614"/>
    <lineage>
        <taxon>Bacteria</taxon>
        <taxon>Bacillati</taxon>
        <taxon>Bacillota</taxon>
        <taxon>Bacilli</taxon>
        <taxon>Lactobacillales</taxon>
        <taxon>Lactobacillaceae</taxon>
        <taxon>Fructilactobacillus</taxon>
    </lineage>
</organism>
<dbReference type="GeneID" id="74913025"/>
<evidence type="ECO:0000313" key="7">
    <source>
        <dbReference type="EMBL" id="KID42409.1"/>
    </source>
</evidence>
<dbReference type="GO" id="GO:0009085">
    <property type="term" value="P:lysine biosynthetic process"/>
    <property type="evidence" value="ECO:0007669"/>
    <property type="project" value="UniProtKB-KW"/>
</dbReference>
<dbReference type="Gene3D" id="3.30.70.360">
    <property type="match status" value="1"/>
</dbReference>
<dbReference type="PANTHER" id="PTHR11014">
    <property type="entry name" value="PEPTIDASE M20 FAMILY MEMBER"/>
    <property type="match status" value="1"/>
</dbReference>
<evidence type="ECO:0000259" key="6">
    <source>
        <dbReference type="Pfam" id="PF07687"/>
    </source>
</evidence>
<feature type="binding site" evidence="5">
    <location>
        <position position="357"/>
    </location>
    <ligand>
        <name>Mn(2+)</name>
        <dbReference type="ChEBI" id="CHEBI:29035"/>
        <label>2</label>
    </ligand>
</feature>
<evidence type="ECO:0000256" key="1">
    <source>
        <dbReference type="ARBA" id="ARBA00022605"/>
    </source>
</evidence>
<comment type="cofactor">
    <cofactor evidence="5">
        <name>Mn(2+)</name>
        <dbReference type="ChEBI" id="CHEBI:29035"/>
    </cofactor>
    <text evidence="5">The Mn(2+) ion enhances activity.</text>
</comment>
<protein>
    <submittedName>
        <fullName evidence="7">Putative Metal-dependent amidase/aminoacylase/carboxypeptidase</fullName>
    </submittedName>
</protein>
<keyword evidence="7" id="KW-0121">Carboxypeptidase</keyword>
<dbReference type="Pfam" id="PF07687">
    <property type="entry name" value="M20_dimer"/>
    <property type="match status" value="1"/>
</dbReference>
<proteinExistence type="predicted"/>
<evidence type="ECO:0000256" key="2">
    <source>
        <dbReference type="ARBA" id="ARBA00022801"/>
    </source>
</evidence>
<feature type="binding site" evidence="5">
    <location>
        <position position="142"/>
    </location>
    <ligand>
        <name>Mn(2+)</name>
        <dbReference type="ChEBI" id="CHEBI:29035"/>
        <label>2</label>
    </ligand>
</feature>
<dbReference type="OrthoDB" id="9776731at2"/>
<keyword evidence="7" id="KW-0645">Protease</keyword>
<dbReference type="InterPro" id="IPR002933">
    <property type="entry name" value="Peptidase_M20"/>
</dbReference>
<dbReference type="InterPro" id="IPR017439">
    <property type="entry name" value="Amidohydrolase"/>
</dbReference>